<dbReference type="PROSITE" id="PS50850">
    <property type="entry name" value="MFS"/>
    <property type="match status" value="1"/>
</dbReference>
<keyword evidence="2 4" id="KW-1133">Transmembrane helix</keyword>
<evidence type="ECO:0000256" key="2">
    <source>
        <dbReference type="ARBA" id="ARBA00022989"/>
    </source>
</evidence>
<evidence type="ECO:0000256" key="1">
    <source>
        <dbReference type="ARBA" id="ARBA00022692"/>
    </source>
</evidence>
<evidence type="ECO:0000256" key="3">
    <source>
        <dbReference type="ARBA" id="ARBA00023136"/>
    </source>
</evidence>
<dbReference type="InterPro" id="IPR050327">
    <property type="entry name" value="Proton-linked_MCT"/>
</dbReference>
<dbReference type="SUPFAM" id="SSF103473">
    <property type="entry name" value="MFS general substrate transporter"/>
    <property type="match status" value="1"/>
</dbReference>
<dbReference type="GO" id="GO:0022857">
    <property type="term" value="F:transmembrane transporter activity"/>
    <property type="evidence" value="ECO:0007669"/>
    <property type="project" value="InterPro"/>
</dbReference>
<dbReference type="PANTHER" id="PTHR11360">
    <property type="entry name" value="MONOCARBOXYLATE TRANSPORTER"/>
    <property type="match status" value="1"/>
</dbReference>
<keyword evidence="7" id="KW-1185">Reference proteome</keyword>
<gene>
    <name evidence="6" type="ORF">DM39_1981</name>
</gene>
<feature type="transmembrane region" description="Helical" evidence="4">
    <location>
        <begin position="68"/>
        <end position="89"/>
    </location>
</feature>
<dbReference type="KEGG" id="bcen:DM39_1981"/>
<feature type="domain" description="Major facilitator superfamily (MFS) profile" evidence="5">
    <location>
        <begin position="1"/>
        <end position="305"/>
    </location>
</feature>
<feature type="transmembrane region" description="Helical" evidence="4">
    <location>
        <begin position="212"/>
        <end position="232"/>
    </location>
</feature>
<dbReference type="Pfam" id="PF07690">
    <property type="entry name" value="MFS_1"/>
    <property type="match status" value="1"/>
</dbReference>
<dbReference type="EMBL" id="CP007783">
    <property type="protein sequence ID" value="AIO32209.1"/>
    <property type="molecule type" value="Genomic_DNA"/>
</dbReference>
<evidence type="ECO:0000256" key="4">
    <source>
        <dbReference type="SAM" id="Phobius"/>
    </source>
</evidence>
<sequence>MPVFIAITASLGLSAAGCGPVAYASVLSRWFDARLGTSLAFAITGLGLGQFLAPLYTNWLLQHFNWHLTYVMLGLIAFVVTVPNALTLLKDRRTINGSPAGQNEADKDGTSYRDALRMPVFWRLASTFLLITIATTGCMVHIVPLITDRGFSSSDAASAAALLGIAALMGRLMMGVLLDYLSASLLGALSFSGCALGILLIAIDLPGLPLKIGMILVGASLGAEGDLMPFVVRRVFGVRSYATIYGALFVAFTIGLVLGPLVMGFSFDHFGSYDAGLKAIGIFSVIAALLWLPALPVGGLRTQRDKHELNATR</sequence>
<keyword evidence="3 4" id="KW-0472">Membrane</keyword>
<feature type="transmembrane region" description="Helical" evidence="4">
    <location>
        <begin position="156"/>
        <end position="178"/>
    </location>
</feature>
<feature type="transmembrane region" description="Helical" evidence="4">
    <location>
        <begin position="38"/>
        <end position="56"/>
    </location>
</feature>
<accession>A0AAN0VLW1</accession>
<feature type="transmembrane region" description="Helical" evidence="4">
    <location>
        <begin position="185"/>
        <end position="206"/>
    </location>
</feature>
<organism evidence="6 7">
    <name type="scientific">Burkholderia cenocepacia</name>
    <dbReference type="NCBI Taxonomy" id="95486"/>
    <lineage>
        <taxon>Bacteria</taxon>
        <taxon>Pseudomonadati</taxon>
        <taxon>Pseudomonadota</taxon>
        <taxon>Betaproteobacteria</taxon>
        <taxon>Burkholderiales</taxon>
        <taxon>Burkholderiaceae</taxon>
        <taxon>Burkholderia</taxon>
        <taxon>Burkholderia cepacia complex</taxon>
    </lineage>
</organism>
<dbReference type="Gene3D" id="1.20.1250.20">
    <property type="entry name" value="MFS general substrate transporter like domains"/>
    <property type="match status" value="1"/>
</dbReference>
<feature type="transmembrane region" description="Helical" evidence="4">
    <location>
        <begin position="244"/>
        <end position="267"/>
    </location>
</feature>
<feature type="transmembrane region" description="Helical" evidence="4">
    <location>
        <begin position="279"/>
        <end position="300"/>
    </location>
</feature>
<feature type="transmembrane region" description="Helical" evidence="4">
    <location>
        <begin position="120"/>
        <end position="144"/>
    </location>
</feature>
<evidence type="ECO:0000259" key="5">
    <source>
        <dbReference type="PROSITE" id="PS50850"/>
    </source>
</evidence>
<dbReference type="InterPro" id="IPR036259">
    <property type="entry name" value="MFS_trans_sf"/>
</dbReference>
<evidence type="ECO:0000313" key="6">
    <source>
        <dbReference type="EMBL" id="AIO32209.1"/>
    </source>
</evidence>
<dbReference type="Proteomes" id="UP000029413">
    <property type="component" value="Chromosome 1"/>
</dbReference>
<name>A0AAN0VLW1_9BURK</name>
<proteinExistence type="predicted"/>
<keyword evidence="1 4" id="KW-0812">Transmembrane</keyword>
<evidence type="ECO:0000313" key="7">
    <source>
        <dbReference type="Proteomes" id="UP000029413"/>
    </source>
</evidence>
<dbReference type="AlphaFoldDB" id="A0AAN0VLW1"/>
<dbReference type="InterPro" id="IPR020846">
    <property type="entry name" value="MFS_dom"/>
</dbReference>
<dbReference type="InterPro" id="IPR011701">
    <property type="entry name" value="MFS"/>
</dbReference>
<reference evidence="6 7" key="1">
    <citation type="submission" date="2014-05" db="EMBL/GenBank/DDBJ databases">
        <authorList>
            <person name="Bishop-Lilly K.A."/>
            <person name="Broomall S.M."/>
            <person name="Chain P.S."/>
            <person name="Chertkov O."/>
            <person name="Coyne S.R."/>
            <person name="Daligault H.E."/>
            <person name="Davenport K.W."/>
            <person name="Erkkila T."/>
            <person name="Frey K.G."/>
            <person name="Gibbons H.S."/>
            <person name="Gu W."/>
            <person name="Jaissle J."/>
            <person name="Johnson S.L."/>
            <person name="Koroleva G.I."/>
            <person name="Ladner J.T."/>
            <person name="Lo C.-C."/>
            <person name="Minogue T.D."/>
            <person name="Munk C."/>
            <person name="Palacios G.F."/>
            <person name="Redden C.L."/>
            <person name="Rosenzweig C.N."/>
            <person name="Scholz M.B."/>
            <person name="Teshima H."/>
            <person name="Xu Y."/>
        </authorList>
    </citation>
    <scope>NUCLEOTIDE SEQUENCE [LARGE SCALE GENOMIC DNA]</scope>
    <source>
        <strain evidence="6 7">DDS 22E-1</strain>
    </source>
</reference>
<protein>
    <submittedName>
        <fullName evidence="6">Major Facilitator Superfamily protein</fullName>
    </submittedName>
</protein>
<feature type="transmembrane region" description="Helical" evidence="4">
    <location>
        <begin position="6"/>
        <end position="26"/>
    </location>
</feature>